<organism evidence="6 7">
    <name type="scientific">Duganella aceris</name>
    <dbReference type="NCBI Taxonomy" id="2703883"/>
    <lineage>
        <taxon>Bacteria</taxon>
        <taxon>Pseudomonadati</taxon>
        <taxon>Pseudomonadota</taxon>
        <taxon>Betaproteobacteria</taxon>
        <taxon>Burkholderiales</taxon>
        <taxon>Oxalobacteraceae</taxon>
        <taxon>Telluria group</taxon>
        <taxon>Duganella</taxon>
    </lineage>
</organism>
<dbReference type="Proteomes" id="UP000666369">
    <property type="component" value="Unassembled WGS sequence"/>
</dbReference>
<dbReference type="EMBL" id="JAADJT010000001">
    <property type="protein sequence ID" value="NGZ83457.1"/>
    <property type="molecule type" value="Genomic_DNA"/>
</dbReference>
<evidence type="ECO:0000313" key="6">
    <source>
        <dbReference type="EMBL" id="NGZ83457.1"/>
    </source>
</evidence>
<dbReference type="SUPFAM" id="SSF46689">
    <property type="entry name" value="Homeodomain-like"/>
    <property type="match status" value="1"/>
</dbReference>
<feature type="transmembrane region" description="Helical" evidence="4">
    <location>
        <begin position="6"/>
        <end position="26"/>
    </location>
</feature>
<dbReference type="PROSITE" id="PS01124">
    <property type="entry name" value="HTH_ARAC_FAMILY_2"/>
    <property type="match status" value="1"/>
</dbReference>
<dbReference type="Pfam" id="PF12833">
    <property type="entry name" value="HTH_18"/>
    <property type="match status" value="1"/>
</dbReference>
<dbReference type="SMART" id="SM00342">
    <property type="entry name" value="HTH_ARAC"/>
    <property type="match status" value="1"/>
</dbReference>
<evidence type="ECO:0000256" key="1">
    <source>
        <dbReference type="ARBA" id="ARBA00023015"/>
    </source>
</evidence>
<feature type="transmembrane region" description="Helical" evidence="4">
    <location>
        <begin position="38"/>
        <end position="55"/>
    </location>
</feature>
<feature type="transmembrane region" description="Helical" evidence="4">
    <location>
        <begin position="208"/>
        <end position="226"/>
    </location>
</feature>
<feature type="transmembrane region" description="Helical" evidence="4">
    <location>
        <begin position="176"/>
        <end position="196"/>
    </location>
</feature>
<keyword evidence="3" id="KW-0804">Transcription</keyword>
<keyword evidence="4" id="KW-0812">Transmembrane</keyword>
<feature type="transmembrane region" description="Helical" evidence="4">
    <location>
        <begin position="67"/>
        <end position="86"/>
    </location>
</feature>
<evidence type="ECO:0000256" key="2">
    <source>
        <dbReference type="ARBA" id="ARBA00023125"/>
    </source>
</evidence>
<sequence>MLDAALSGLFLLAIGQAVILAAALLSARQPEMRTANRLLSALLLVFSAILGHAWLGLNHLYQQYPHSALAIVTLGLAVGPLLYLYLRAMLSDQPLGRRALLHFAPFVLATLAMLPFYLRPAAEKLAWMRQWDGWPWYLTLAGLAKLAILLLYIRASHRLIRRVPADSELVHGLRRLMRIWLASGALSIAALALAVSGADAKLPLSGDAVDGIALMLFVFATAFTAMRLPLGYRPRPLPPEPPPPAQPKPRYAGSQLFTIDRDAFLARLTACMEREQPYRNGELKLDELAAQVAMTPHELSQLINESAGANFADYLNRHRVEALKSALHDPLQASASILDLALAAGFNSKSAMNRAFKKHTGLTPGEFRSQAETPV</sequence>
<keyword evidence="4" id="KW-1133">Transmembrane helix</keyword>
<evidence type="ECO:0000256" key="3">
    <source>
        <dbReference type="ARBA" id="ARBA00023163"/>
    </source>
</evidence>
<name>A0ABX0FFX1_9BURK</name>
<dbReference type="Gene3D" id="1.10.10.60">
    <property type="entry name" value="Homeodomain-like"/>
    <property type="match status" value="2"/>
</dbReference>
<evidence type="ECO:0000259" key="5">
    <source>
        <dbReference type="PROSITE" id="PS01124"/>
    </source>
</evidence>
<evidence type="ECO:0000256" key="4">
    <source>
        <dbReference type="SAM" id="Phobius"/>
    </source>
</evidence>
<reference evidence="7" key="1">
    <citation type="submission" date="2023-07" db="EMBL/GenBank/DDBJ databases">
        <title>Duganella aceri sp. nov., isolated from tree sap.</title>
        <authorList>
            <person name="Kim I.S."/>
        </authorList>
    </citation>
    <scope>NUCLEOTIDE SEQUENCE [LARGE SCALE GENOMIC DNA]</scope>
    <source>
        <strain evidence="7">SAP-35</strain>
    </source>
</reference>
<dbReference type="InterPro" id="IPR018060">
    <property type="entry name" value="HTH_AraC"/>
</dbReference>
<gene>
    <name evidence="6" type="ORF">GW587_04165</name>
</gene>
<evidence type="ECO:0000313" key="7">
    <source>
        <dbReference type="Proteomes" id="UP000666369"/>
    </source>
</evidence>
<dbReference type="InterPro" id="IPR009057">
    <property type="entry name" value="Homeodomain-like_sf"/>
</dbReference>
<feature type="transmembrane region" description="Helical" evidence="4">
    <location>
        <begin position="134"/>
        <end position="155"/>
    </location>
</feature>
<accession>A0ABX0FFX1</accession>
<dbReference type="PANTHER" id="PTHR43280:SF29">
    <property type="entry name" value="ARAC-FAMILY TRANSCRIPTIONAL REGULATOR"/>
    <property type="match status" value="1"/>
</dbReference>
<dbReference type="PANTHER" id="PTHR43280">
    <property type="entry name" value="ARAC-FAMILY TRANSCRIPTIONAL REGULATOR"/>
    <property type="match status" value="1"/>
</dbReference>
<protein>
    <submittedName>
        <fullName evidence="6">AraC family transcriptional regulator</fullName>
    </submittedName>
</protein>
<comment type="caution">
    <text evidence="6">The sequence shown here is derived from an EMBL/GenBank/DDBJ whole genome shotgun (WGS) entry which is preliminary data.</text>
</comment>
<keyword evidence="4" id="KW-0472">Membrane</keyword>
<proteinExistence type="predicted"/>
<feature type="domain" description="HTH araC/xylS-type" evidence="5">
    <location>
        <begin position="266"/>
        <end position="370"/>
    </location>
</feature>
<keyword evidence="7" id="KW-1185">Reference proteome</keyword>
<keyword evidence="1" id="KW-0805">Transcription regulation</keyword>
<feature type="transmembrane region" description="Helical" evidence="4">
    <location>
        <begin position="98"/>
        <end position="118"/>
    </location>
</feature>
<keyword evidence="2" id="KW-0238">DNA-binding</keyword>